<dbReference type="HOGENOM" id="CLU_086463_2_1_1"/>
<reference evidence="2" key="1">
    <citation type="submission" date="2011-07" db="EMBL/GenBank/DDBJ databases">
        <authorList>
            <consortium name="Caenorhabditis brenneri Sequencing and Analysis Consortium"/>
            <person name="Wilson R.K."/>
        </authorList>
    </citation>
    <scope>NUCLEOTIDE SEQUENCE [LARGE SCALE GENOMIC DNA]</scope>
    <source>
        <strain evidence="2">PB2801</strain>
    </source>
</reference>
<keyword evidence="2" id="KW-1185">Reference proteome</keyword>
<evidence type="ECO:0000313" key="1">
    <source>
        <dbReference type="EMBL" id="EGT50770.1"/>
    </source>
</evidence>
<dbReference type="Proteomes" id="UP000008068">
    <property type="component" value="Unassembled WGS sequence"/>
</dbReference>
<evidence type="ECO:0000313" key="2">
    <source>
        <dbReference type="Proteomes" id="UP000008068"/>
    </source>
</evidence>
<dbReference type="EMBL" id="GL379830">
    <property type="protein sequence ID" value="EGT50770.1"/>
    <property type="molecule type" value="Genomic_DNA"/>
</dbReference>
<gene>
    <name evidence="1" type="ORF">CAEBREN_00641</name>
</gene>
<accession>G0N2H7</accession>
<dbReference type="InParanoid" id="G0N2H7"/>
<name>G0N2H7_CAEBE</name>
<organism evidence="2">
    <name type="scientific">Caenorhabditis brenneri</name>
    <name type="common">Nematode worm</name>
    <dbReference type="NCBI Taxonomy" id="135651"/>
    <lineage>
        <taxon>Eukaryota</taxon>
        <taxon>Metazoa</taxon>
        <taxon>Ecdysozoa</taxon>
        <taxon>Nematoda</taxon>
        <taxon>Chromadorea</taxon>
        <taxon>Rhabditida</taxon>
        <taxon>Rhabditina</taxon>
        <taxon>Rhabditomorpha</taxon>
        <taxon>Rhabditoidea</taxon>
        <taxon>Rhabditidae</taxon>
        <taxon>Peloderinae</taxon>
        <taxon>Caenorhabditis</taxon>
    </lineage>
</organism>
<sequence length="253" mass="28021">MTTDSLAVHLGTSAAIPVKRATAEEKEENVKTLNKHRLDYAKEHNIGNMHEVSYDSGLEKIAEEMGASCKIKQGSYILISIHLTTSAKFIEKRIVDFDTKEESAKGFNEGRLKYAKDNNIGNMHELSFDSGLENIALEIADSCKIGKGPFIIVSKEQFHEKAKEIMHPLQTQFACMKLDKPCPEINVEEGFCLYGPSNEKFSKKLIKKGALGSHCDHGVADNGLCKAGPKSGSNSQLNFWIFAVIAAFVMIFY</sequence>
<dbReference type="AlphaFoldDB" id="G0N2H7"/>
<protein>
    <submittedName>
        <fullName evidence="1">Uncharacterized protein</fullName>
    </submittedName>
</protein>
<proteinExistence type="predicted"/>